<keyword evidence="4" id="KW-0411">Iron-sulfur</keyword>
<dbReference type="EMBL" id="JBHTIB010000002">
    <property type="protein sequence ID" value="MFD0834373.1"/>
    <property type="molecule type" value="Genomic_DNA"/>
</dbReference>
<dbReference type="PROSITE" id="PS00198">
    <property type="entry name" value="4FE4S_FER_1"/>
    <property type="match status" value="1"/>
</dbReference>
<dbReference type="SUPFAM" id="SSF54862">
    <property type="entry name" value="4Fe-4S ferredoxins"/>
    <property type="match status" value="1"/>
</dbReference>
<keyword evidence="2" id="KW-0479">Metal-binding</keyword>
<dbReference type="Proteomes" id="UP001597011">
    <property type="component" value="Unassembled WGS sequence"/>
</dbReference>
<evidence type="ECO:0000313" key="7">
    <source>
        <dbReference type="Proteomes" id="UP001597011"/>
    </source>
</evidence>
<dbReference type="CDD" id="cd10551">
    <property type="entry name" value="PsrB"/>
    <property type="match status" value="1"/>
</dbReference>
<protein>
    <submittedName>
        <fullName evidence="6">4Fe-4S dicluster domain-containing protein</fullName>
    </submittedName>
</protein>
<keyword evidence="3" id="KW-0408">Iron</keyword>
<dbReference type="RefSeq" id="WP_379938624.1">
    <property type="nucleotide sequence ID" value="NZ_JBHTIB010000002.1"/>
</dbReference>
<dbReference type="PANTHER" id="PTHR43177:SF3">
    <property type="entry name" value="PROTEIN NRFC HOMOLOG"/>
    <property type="match status" value="1"/>
</dbReference>
<accession>A0ABW3BNW3</accession>
<organism evidence="6 7">
    <name type="scientific">Mariniflexile aquimaris</name>
    <dbReference type="NCBI Taxonomy" id="881009"/>
    <lineage>
        <taxon>Bacteria</taxon>
        <taxon>Pseudomonadati</taxon>
        <taxon>Bacteroidota</taxon>
        <taxon>Flavobacteriia</taxon>
        <taxon>Flavobacteriales</taxon>
        <taxon>Flavobacteriaceae</taxon>
        <taxon>Mariniflexile</taxon>
    </lineage>
</organism>
<proteinExistence type="predicted"/>
<keyword evidence="7" id="KW-1185">Reference proteome</keyword>
<evidence type="ECO:0000256" key="1">
    <source>
        <dbReference type="ARBA" id="ARBA00022485"/>
    </source>
</evidence>
<name>A0ABW3BNW3_9FLAO</name>
<feature type="domain" description="4Fe-4S ferredoxin-type" evidence="5">
    <location>
        <begin position="163"/>
        <end position="192"/>
    </location>
</feature>
<evidence type="ECO:0000259" key="5">
    <source>
        <dbReference type="PROSITE" id="PS51379"/>
    </source>
</evidence>
<evidence type="ECO:0000256" key="2">
    <source>
        <dbReference type="ARBA" id="ARBA00022723"/>
    </source>
</evidence>
<dbReference type="PANTHER" id="PTHR43177">
    <property type="entry name" value="PROTEIN NRFC"/>
    <property type="match status" value="1"/>
</dbReference>
<keyword evidence="1" id="KW-0004">4Fe-4S</keyword>
<gene>
    <name evidence="6" type="ORF">ACFQ0I_01250</name>
</gene>
<dbReference type="InterPro" id="IPR017896">
    <property type="entry name" value="4Fe4S_Fe-S-bd"/>
</dbReference>
<sequence length="326" mass="36867">MEKKEDHKEGANRRNFLKLGLLTSVSAVAGLSIMSNSEQEKAASSGEKVRVLTPDGRMVEVDAESINKYPEAHITPAESRKGIPDRKFVMVIDLAKCKNARKCVESCQKAHKLDYHEEFMKVQLIQDNEEGSPYWFPKPCFHCDEPPCVTVCPTGATFKREDGIVLIDNDRCIGCKFCVTSCPYSARQFNWGHKAKFNDKSQPYSPETSVPAAEGTVMKCDFCPDMLRQGKLPHCAQSCPMGVIYFGDKNEDIVTNGEETVRFSELIKNRGGYRHLEHLGTKPNVYYLPAVNRQFPLERGFDVEPDIIERYKDVPYVQDLKNKGEI</sequence>
<reference evidence="7" key="1">
    <citation type="journal article" date="2019" name="Int. J. Syst. Evol. Microbiol.">
        <title>The Global Catalogue of Microorganisms (GCM) 10K type strain sequencing project: providing services to taxonomists for standard genome sequencing and annotation.</title>
        <authorList>
            <consortium name="The Broad Institute Genomics Platform"/>
            <consortium name="The Broad Institute Genome Sequencing Center for Infectious Disease"/>
            <person name="Wu L."/>
            <person name="Ma J."/>
        </authorList>
    </citation>
    <scope>NUCLEOTIDE SEQUENCE [LARGE SCALE GENOMIC DNA]</scope>
    <source>
        <strain evidence="7">CCUG 60529</strain>
    </source>
</reference>
<dbReference type="InterPro" id="IPR050954">
    <property type="entry name" value="ET_IronSulfur_Cluster-Binding"/>
</dbReference>
<evidence type="ECO:0000313" key="6">
    <source>
        <dbReference type="EMBL" id="MFD0834373.1"/>
    </source>
</evidence>
<dbReference type="Gene3D" id="3.30.70.20">
    <property type="match status" value="2"/>
</dbReference>
<dbReference type="InterPro" id="IPR006311">
    <property type="entry name" value="TAT_signal"/>
</dbReference>
<evidence type="ECO:0000256" key="3">
    <source>
        <dbReference type="ARBA" id="ARBA00023004"/>
    </source>
</evidence>
<feature type="domain" description="4Fe-4S ferredoxin-type" evidence="5">
    <location>
        <begin position="131"/>
        <end position="162"/>
    </location>
</feature>
<evidence type="ECO:0000256" key="4">
    <source>
        <dbReference type="ARBA" id="ARBA00023014"/>
    </source>
</evidence>
<dbReference type="PROSITE" id="PS51379">
    <property type="entry name" value="4FE4S_FER_2"/>
    <property type="match status" value="2"/>
</dbReference>
<dbReference type="InterPro" id="IPR017900">
    <property type="entry name" value="4Fe4S_Fe_S_CS"/>
</dbReference>
<comment type="caution">
    <text evidence="6">The sequence shown here is derived from an EMBL/GenBank/DDBJ whole genome shotgun (WGS) entry which is preliminary data.</text>
</comment>
<dbReference type="Pfam" id="PF13247">
    <property type="entry name" value="Fer4_11"/>
    <property type="match status" value="2"/>
</dbReference>
<dbReference type="PROSITE" id="PS51318">
    <property type="entry name" value="TAT"/>
    <property type="match status" value="1"/>
</dbReference>